<evidence type="ECO:0000313" key="2">
    <source>
        <dbReference type="EMBL" id="MDP9763080.1"/>
    </source>
</evidence>
<dbReference type="PANTHER" id="PTHR21432">
    <property type="entry name" value="ACETYL-COA HYDROLASE-RELATED"/>
    <property type="match status" value="1"/>
</dbReference>
<comment type="caution">
    <text evidence="2">The sequence shown here is derived from an EMBL/GenBank/DDBJ whole genome shotgun (WGS) entry which is preliminary data.</text>
</comment>
<dbReference type="SUPFAM" id="SSF100950">
    <property type="entry name" value="NagB/RpiA/CoA transferase-like"/>
    <property type="match status" value="2"/>
</dbReference>
<dbReference type="Proteomes" id="UP001232163">
    <property type="component" value="Unassembled WGS sequence"/>
</dbReference>
<dbReference type="Pfam" id="PF13336">
    <property type="entry name" value="AcetylCoA_hyd_C"/>
    <property type="match status" value="1"/>
</dbReference>
<dbReference type="Gene3D" id="3.40.1080.10">
    <property type="entry name" value="Glutaconate Coenzyme A-transferase"/>
    <property type="match status" value="1"/>
</dbReference>
<dbReference type="RefSeq" id="WP_307463823.1">
    <property type="nucleotide sequence ID" value="NZ_JAURUR010000001.1"/>
</dbReference>
<dbReference type="InterPro" id="IPR037171">
    <property type="entry name" value="NagB/RpiA_transferase-like"/>
</dbReference>
<evidence type="ECO:0000259" key="1">
    <source>
        <dbReference type="Pfam" id="PF13336"/>
    </source>
</evidence>
<evidence type="ECO:0000313" key="3">
    <source>
        <dbReference type="Proteomes" id="UP001232163"/>
    </source>
</evidence>
<sequence>MKHNAGMKSLNASQIATLLQGRNLVNPRVVVSGNQAIPWQLLNVLDETLPEYRINALNAPKGLPRRDGVTYETSFVGAGMRGSGRLVYTPARLSMVPLLFGTTRAPDVLLLHTSAPRNGKVSLGVEVNILPAAIEAAQKRGALILAQANSRMPYTFGDGEYDVDVFDGVLEVDEFLPALPPREAPAAGSTDARGDSAAQIGALVAGRIRDGATMQLGIGEVPDAVLLGLTRLKNLGVWSEMFSDGVLALDAAGALDPSRKIISSFAFGSQALYDWIHENDRIVMLRTEKTNDPAQIAQQPGMTSVNTALQIDLFGQANASRIGARIFSGFGGQTDFIVGASHAPGGQAIMALRSWHPKAQVSTIVGMLGEPTTSFQPTAVVTEQGVAEIFGYDEKRQAAMLIEHAAHPNAREHLWYEARRLGLT</sequence>
<dbReference type="EMBL" id="JAURUR010000001">
    <property type="protein sequence ID" value="MDP9763080.1"/>
    <property type="molecule type" value="Genomic_DNA"/>
</dbReference>
<keyword evidence="2" id="KW-0378">Hydrolase</keyword>
<dbReference type="InterPro" id="IPR026888">
    <property type="entry name" value="AcetylCoA_hyd_C"/>
</dbReference>
<keyword evidence="3" id="KW-1185">Reference proteome</keyword>
<dbReference type="InterPro" id="IPR038460">
    <property type="entry name" value="AcetylCoA_hyd_C_sf"/>
</dbReference>
<reference evidence="2 3" key="1">
    <citation type="submission" date="2023-07" db="EMBL/GenBank/DDBJ databases">
        <title>Genomic Encyclopedia of Type Strains, Phase IV (KMG-IV): sequencing the most valuable type-strain genomes for metagenomic binning, comparative biology and taxonomic classification.</title>
        <authorList>
            <person name="Goeker M."/>
        </authorList>
    </citation>
    <scope>NUCLEOTIDE SEQUENCE [LARGE SCALE GENOMIC DNA]</scope>
    <source>
        <strain evidence="2 3">NIO-1023</strain>
    </source>
</reference>
<name>A0ABT9M929_9DEIO</name>
<accession>A0ABT9M929</accession>
<dbReference type="Gene3D" id="3.40.1080.20">
    <property type="entry name" value="Acetyl-CoA hydrolase/transferase C-terminal domain"/>
    <property type="match status" value="1"/>
</dbReference>
<dbReference type="InterPro" id="IPR046433">
    <property type="entry name" value="ActCoA_hydro"/>
</dbReference>
<gene>
    <name evidence="2" type="ORF">QO006_000493</name>
</gene>
<proteinExistence type="predicted"/>
<dbReference type="Gene3D" id="3.30.750.70">
    <property type="entry name" value="4-hydroxybutyrate coenzyme like domains"/>
    <property type="match status" value="1"/>
</dbReference>
<dbReference type="GO" id="GO:0016787">
    <property type="term" value="F:hydrolase activity"/>
    <property type="evidence" value="ECO:0007669"/>
    <property type="project" value="UniProtKB-KW"/>
</dbReference>
<feature type="domain" description="Acetyl-CoA hydrolase/transferase C-terminal" evidence="1">
    <location>
        <begin position="268"/>
        <end position="417"/>
    </location>
</feature>
<protein>
    <submittedName>
        <fullName evidence="2">Acyl-CoA hydrolase</fullName>
    </submittedName>
</protein>
<dbReference type="PANTHER" id="PTHR21432:SF20">
    <property type="entry name" value="ACETYL-COA HYDROLASE"/>
    <property type="match status" value="1"/>
</dbReference>
<organism evidence="2 3">
    <name type="scientific">Deinococcus enclensis</name>
    <dbReference type="NCBI Taxonomy" id="1049582"/>
    <lineage>
        <taxon>Bacteria</taxon>
        <taxon>Thermotogati</taxon>
        <taxon>Deinococcota</taxon>
        <taxon>Deinococci</taxon>
        <taxon>Deinococcales</taxon>
        <taxon>Deinococcaceae</taxon>
        <taxon>Deinococcus</taxon>
    </lineage>
</organism>